<evidence type="ECO:0000313" key="2">
    <source>
        <dbReference type="Proteomes" id="UP000001055"/>
    </source>
</evidence>
<dbReference type="KEGG" id="pno:SNOG_07127"/>
<gene>
    <name evidence="1" type="ORF">SNOG_07127</name>
</gene>
<dbReference type="Proteomes" id="UP000001055">
    <property type="component" value="Unassembled WGS sequence"/>
</dbReference>
<organism evidence="1 2">
    <name type="scientific">Phaeosphaeria nodorum (strain SN15 / ATCC MYA-4574 / FGSC 10173)</name>
    <name type="common">Glume blotch fungus</name>
    <name type="synonym">Parastagonospora nodorum</name>
    <dbReference type="NCBI Taxonomy" id="321614"/>
    <lineage>
        <taxon>Eukaryota</taxon>
        <taxon>Fungi</taxon>
        <taxon>Dikarya</taxon>
        <taxon>Ascomycota</taxon>
        <taxon>Pezizomycotina</taxon>
        <taxon>Dothideomycetes</taxon>
        <taxon>Pleosporomycetidae</taxon>
        <taxon>Pleosporales</taxon>
        <taxon>Pleosporineae</taxon>
        <taxon>Phaeosphaeriaceae</taxon>
        <taxon>Parastagonospora</taxon>
    </lineage>
</organism>
<reference evidence="2" key="1">
    <citation type="journal article" date="2007" name="Plant Cell">
        <title>Dothideomycete-plant interactions illuminated by genome sequencing and EST analysis of the wheat pathogen Stagonospora nodorum.</title>
        <authorList>
            <person name="Hane J.K."/>
            <person name="Lowe R.G."/>
            <person name="Solomon P.S."/>
            <person name="Tan K.C."/>
            <person name="Schoch C.L."/>
            <person name="Spatafora J.W."/>
            <person name="Crous P.W."/>
            <person name="Kodira C."/>
            <person name="Birren B.W."/>
            <person name="Galagan J.E."/>
            <person name="Torriani S.F."/>
            <person name="McDonald B.A."/>
            <person name="Oliver R.P."/>
        </authorList>
    </citation>
    <scope>NUCLEOTIDE SEQUENCE [LARGE SCALE GENOMIC DNA]</scope>
    <source>
        <strain evidence="2">SN15 / ATCC MYA-4574 / FGSC 10173</strain>
    </source>
</reference>
<dbReference type="AlphaFoldDB" id="Q0UM87"/>
<sequence>MATACGQLQRKSVVNEQQVRVMTRRLQNGMYNYLGNLATYGLGCASPSSECICLLWSTLDRLSLALRSGYEYIVEEDVMDLSDRSL</sequence>
<dbReference type="InParanoid" id="Q0UM87"/>
<dbReference type="EMBL" id="CH445334">
    <property type="protein sequence ID" value="EAT85778.1"/>
    <property type="molecule type" value="Genomic_DNA"/>
</dbReference>
<evidence type="ECO:0000313" key="1">
    <source>
        <dbReference type="EMBL" id="EAT85778.1"/>
    </source>
</evidence>
<proteinExistence type="predicted"/>
<dbReference type="GeneID" id="5974370"/>
<protein>
    <submittedName>
        <fullName evidence="1">Uncharacterized protein</fullName>
    </submittedName>
</protein>
<dbReference type="RefSeq" id="XP_001797480.1">
    <property type="nucleotide sequence ID" value="XM_001797428.1"/>
</dbReference>
<name>Q0UM87_PHANO</name>
<accession>Q0UM87</accession>